<evidence type="ECO:0000256" key="1">
    <source>
        <dbReference type="ARBA" id="ARBA00004141"/>
    </source>
</evidence>
<gene>
    <name evidence="8" type="ORF">SCOCK_160106</name>
</gene>
<name>A0A9W4GQ58_9ACTN</name>
<dbReference type="PANTHER" id="PTHR43027">
    <property type="entry name" value="DOXORUBICIN RESISTANCE ABC TRANSPORTER PERMEASE PROTEIN DRRC-RELATED"/>
    <property type="match status" value="1"/>
</dbReference>
<evidence type="ECO:0000313" key="9">
    <source>
        <dbReference type="Proteomes" id="UP001152519"/>
    </source>
</evidence>
<dbReference type="InterPro" id="IPR052902">
    <property type="entry name" value="ABC-2_transporter"/>
</dbReference>
<feature type="transmembrane region" description="Helical" evidence="6">
    <location>
        <begin position="39"/>
        <end position="59"/>
    </location>
</feature>
<evidence type="ECO:0000256" key="6">
    <source>
        <dbReference type="RuleBase" id="RU361157"/>
    </source>
</evidence>
<dbReference type="PIRSF" id="PIRSF006648">
    <property type="entry name" value="DrrB"/>
    <property type="match status" value="1"/>
</dbReference>
<dbReference type="RefSeq" id="WP_251486618.1">
    <property type="nucleotide sequence ID" value="NZ_CAJSLV010000044.1"/>
</dbReference>
<keyword evidence="3 6" id="KW-1133">Transmembrane helix</keyword>
<evidence type="ECO:0000256" key="4">
    <source>
        <dbReference type="ARBA" id="ARBA00023136"/>
    </source>
</evidence>
<protein>
    <recommendedName>
        <fullName evidence="6">Transport permease protein</fullName>
    </recommendedName>
</protein>
<dbReference type="InterPro" id="IPR000412">
    <property type="entry name" value="ABC_2_transport"/>
</dbReference>
<feature type="transmembrane region" description="Helical" evidence="6">
    <location>
        <begin position="180"/>
        <end position="204"/>
    </location>
</feature>
<dbReference type="GO" id="GO:0043190">
    <property type="term" value="C:ATP-binding cassette (ABC) transporter complex"/>
    <property type="evidence" value="ECO:0007669"/>
    <property type="project" value="InterPro"/>
</dbReference>
<dbReference type="InterPro" id="IPR047817">
    <property type="entry name" value="ABC2_TM_bact-type"/>
</dbReference>
<keyword evidence="2 6" id="KW-0812">Transmembrane</keyword>
<evidence type="ECO:0000256" key="5">
    <source>
        <dbReference type="ARBA" id="ARBA00023251"/>
    </source>
</evidence>
<feature type="transmembrane region" description="Helical" evidence="6">
    <location>
        <begin position="115"/>
        <end position="138"/>
    </location>
</feature>
<dbReference type="Proteomes" id="UP001152519">
    <property type="component" value="Unassembled WGS sequence"/>
</dbReference>
<feature type="domain" description="ABC transmembrane type-2" evidence="7">
    <location>
        <begin position="36"/>
        <end position="260"/>
    </location>
</feature>
<dbReference type="PANTHER" id="PTHR43027:SF2">
    <property type="entry name" value="TRANSPORT PERMEASE PROTEIN"/>
    <property type="match status" value="1"/>
</dbReference>
<dbReference type="Pfam" id="PF01061">
    <property type="entry name" value="ABC2_membrane"/>
    <property type="match status" value="1"/>
</dbReference>
<organism evidence="8 9">
    <name type="scientific">Actinacidiphila cocklensis</name>
    <dbReference type="NCBI Taxonomy" id="887465"/>
    <lineage>
        <taxon>Bacteria</taxon>
        <taxon>Bacillati</taxon>
        <taxon>Actinomycetota</taxon>
        <taxon>Actinomycetes</taxon>
        <taxon>Kitasatosporales</taxon>
        <taxon>Streptomycetaceae</taxon>
        <taxon>Actinacidiphila</taxon>
    </lineage>
</organism>
<dbReference type="PRINTS" id="PR00164">
    <property type="entry name" value="ABC2TRNSPORT"/>
</dbReference>
<dbReference type="PROSITE" id="PS51012">
    <property type="entry name" value="ABC_TM2"/>
    <property type="match status" value="1"/>
</dbReference>
<dbReference type="InterPro" id="IPR013525">
    <property type="entry name" value="ABC2_TM"/>
</dbReference>
<evidence type="ECO:0000259" key="7">
    <source>
        <dbReference type="PROSITE" id="PS51012"/>
    </source>
</evidence>
<accession>A0A9W4GQ58</accession>
<dbReference type="GO" id="GO:0046677">
    <property type="term" value="P:response to antibiotic"/>
    <property type="evidence" value="ECO:0007669"/>
    <property type="project" value="UniProtKB-KW"/>
</dbReference>
<evidence type="ECO:0000256" key="2">
    <source>
        <dbReference type="ARBA" id="ARBA00022692"/>
    </source>
</evidence>
<comment type="similarity">
    <text evidence="6">Belongs to the ABC-2 integral membrane protein family.</text>
</comment>
<feature type="transmembrane region" description="Helical" evidence="6">
    <location>
        <begin position="235"/>
        <end position="254"/>
    </location>
</feature>
<dbReference type="EMBL" id="CAJSLV010000044">
    <property type="protein sequence ID" value="CAG6392324.1"/>
    <property type="molecule type" value="Genomic_DNA"/>
</dbReference>
<dbReference type="AlphaFoldDB" id="A0A9W4GQ58"/>
<reference evidence="8" key="1">
    <citation type="submission" date="2021-05" db="EMBL/GenBank/DDBJ databases">
        <authorList>
            <person name="Arsene-Ploetze F."/>
        </authorList>
    </citation>
    <scope>NUCLEOTIDE SEQUENCE</scope>
    <source>
        <strain evidence="8">DSM 42138</strain>
    </source>
</reference>
<dbReference type="GO" id="GO:0140359">
    <property type="term" value="F:ABC-type transporter activity"/>
    <property type="evidence" value="ECO:0007669"/>
    <property type="project" value="InterPro"/>
</dbReference>
<proteinExistence type="inferred from homology"/>
<feature type="transmembrane region" description="Helical" evidence="6">
    <location>
        <begin position="150"/>
        <end position="173"/>
    </location>
</feature>
<comment type="subcellular location">
    <subcellularLocation>
        <location evidence="6">Cell membrane</location>
        <topology evidence="6">Multi-pass membrane protein</topology>
    </subcellularLocation>
    <subcellularLocation>
        <location evidence="1">Membrane</location>
        <topology evidence="1">Multi-pass membrane protein</topology>
    </subcellularLocation>
</comment>
<keyword evidence="5" id="KW-0046">Antibiotic resistance</keyword>
<evidence type="ECO:0000313" key="8">
    <source>
        <dbReference type="EMBL" id="CAG6392324.1"/>
    </source>
</evidence>
<comment type="caution">
    <text evidence="8">The sequence shown here is derived from an EMBL/GenBank/DDBJ whole genome shotgun (WGS) entry which is preliminary data.</text>
</comment>
<sequence>MTAHASAVPVPPAARPGSVLGRLTRTELRLFVREKAGPAFAIALPLALLTVFGNIPYYHRHRIGGSTLLELYVPILASFVLATLSFNWVPAAMAGYREKGVLRRLRTTPVGPARVLAAQLLVSLATAAVAVAAVLLVARLSFGVPLPRQAAGYLAGLVLAALALMAIGLFVAAVSPNGRVANAVGATLFYVMMFSAGLFLPIAAMPPLLRHISRAAPLGAAAQALTDATQGHWPHALQLLTLAGYAVVFGAAAVRSFRWE</sequence>
<keyword evidence="6" id="KW-0813">Transport</keyword>
<feature type="transmembrane region" description="Helical" evidence="6">
    <location>
        <begin position="71"/>
        <end position="94"/>
    </location>
</feature>
<keyword evidence="4 6" id="KW-0472">Membrane</keyword>
<evidence type="ECO:0000256" key="3">
    <source>
        <dbReference type="ARBA" id="ARBA00022989"/>
    </source>
</evidence>
<keyword evidence="6" id="KW-1003">Cell membrane</keyword>
<keyword evidence="9" id="KW-1185">Reference proteome</keyword>